<dbReference type="InterPro" id="IPR000409">
    <property type="entry name" value="BEACH_dom"/>
</dbReference>
<accession>A0A914CJD4</accession>
<dbReference type="SUPFAM" id="SSF81837">
    <property type="entry name" value="BEACH domain"/>
    <property type="match status" value="1"/>
</dbReference>
<feature type="domain" description="BEACH" evidence="1">
    <location>
        <begin position="77"/>
        <end position="332"/>
    </location>
</feature>
<dbReference type="PROSITE" id="PS50197">
    <property type="entry name" value="BEACH"/>
    <property type="match status" value="1"/>
</dbReference>
<reference evidence="3" key="1">
    <citation type="submission" date="2022-11" db="UniProtKB">
        <authorList>
            <consortium name="WormBaseParasite"/>
        </authorList>
    </citation>
    <scope>IDENTIFICATION</scope>
</reference>
<name>A0A914CJD4_9BILA</name>
<keyword evidence="2" id="KW-1185">Reference proteome</keyword>
<dbReference type="SMART" id="SM01026">
    <property type="entry name" value="Beach"/>
    <property type="match status" value="1"/>
</dbReference>
<sequence>MNFFDTKFDENDIRSLVVKVNNIGDGLFNAQISANRILHVNLCTVDDDGLELTSIVESLQVLSRVESELINYGHLQQIQLDPSRLWELTDAWRNRAISNFEYLMKLNEFSGHVKGDPHRHPIFPWISDFKNETSLRPLNRTKYRLAKGDAQLNEQYLKQHPAHHVPEFLSDICYMVYRARIETKDGLCQVVRSQWVPEEYPSSMSRLYDWTPDECIPEFFEDPNIFISTHPDMSDLQLPEWTKTPAEFINWHKDLLESDEISGRLHEWIDLVFGYLLTGEDAINALNVQLSIVQKPSARLRTHGAVQLFTSPHPKRMLTKPAKVSLLSHPNYNPAYCNFSSVQTIDTVAEDESFDLSGLLHKLYTKHNSIEDYVESSMISIGITVVELALAEFCKDLSPLASFEDRLKRAQDLLITKLHRIPGNLQRALKILLKVETCKNIIKSSRLNNAVFNVFSFPAFIAPIHENLARFHLCSQILQIEGKNSNENRSVNIEEQVSLIWNLVEYEELNSLCVAKESILWLARRYGPVVTATQITTNVIGRNSERRYVV</sequence>
<dbReference type="PANTHER" id="PTHR46866:SF1">
    <property type="entry name" value="GH12955P"/>
    <property type="match status" value="1"/>
</dbReference>
<evidence type="ECO:0000313" key="3">
    <source>
        <dbReference type="WBParaSite" id="ACRNAN_scaffold11406.g33080.t1"/>
    </source>
</evidence>
<dbReference type="PANTHER" id="PTHR46866">
    <property type="entry name" value="GH12955P"/>
    <property type="match status" value="1"/>
</dbReference>
<dbReference type="Proteomes" id="UP000887540">
    <property type="component" value="Unplaced"/>
</dbReference>
<dbReference type="WBParaSite" id="ACRNAN_scaffold11406.g33080.t1">
    <property type="protein sequence ID" value="ACRNAN_scaffold11406.g33080.t1"/>
    <property type="gene ID" value="ACRNAN_scaffold11406.g33080"/>
</dbReference>
<dbReference type="CDD" id="cd06071">
    <property type="entry name" value="Beach"/>
    <property type="match status" value="1"/>
</dbReference>
<protein>
    <submittedName>
        <fullName evidence="3">BEACH domain-containing protein</fullName>
    </submittedName>
</protein>
<dbReference type="Gene3D" id="1.10.1540.10">
    <property type="entry name" value="BEACH domain"/>
    <property type="match status" value="1"/>
</dbReference>
<organism evidence="2 3">
    <name type="scientific">Acrobeloides nanus</name>
    <dbReference type="NCBI Taxonomy" id="290746"/>
    <lineage>
        <taxon>Eukaryota</taxon>
        <taxon>Metazoa</taxon>
        <taxon>Ecdysozoa</taxon>
        <taxon>Nematoda</taxon>
        <taxon>Chromadorea</taxon>
        <taxon>Rhabditida</taxon>
        <taxon>Tylenchina</taxon>
        <taxon>Cephalobomorpha</taxon>
        <taxon>Cephaloboidea</taxon>
        <taxon>Cephalobidae</taxon>
        <taxon>Acrobeloides</taxon>
    </lineage>
</organism>
<proteinExistence type="predicted"/>
<evidence type="ECO:0000313" key="2">
    <source>
        <dbReference type="Proteomes" id="UP000887540"/>
    </source>
</evidence>
<evidence type="ECO:0000259" key="1">
    <source>
        <dbReference type="PROSITE" id="PS50197"/>
    </source>
</evidence>
<dbReference type="InterPro" id="IPR036372">
    <property type="entry name" value="BEACH_dom_sf"/>
</dbReference>
<dbReference type="Pfam" id="PF02138">
    <property type="entry name" value="Beach"/>
    <property type="match status" value="1"/>
</dbReference>
<dbReference type="AlphaFoldDB" id="A0A914CJD4"/>